<keyword evidence="6" id="KW-1185">Reference proteome</keyword>
<dbReference type="InterPro" id="IPR002347">
    <property type="entry name" value="SDR_fam"/>
</dbReference>
<evidence type="ECO:0000313" key="5">
    <source>
        <dbReference type="EMBL" id="GIH20641.1"/>
    </source>
</evidence>
<keyword evidence="2" id="KW-0521">NADP</keyword>
<evidence type="ECO:0000259" key="4">
    <source>
        <dbReference type="SMART" id="SM00822"/>
    </source>
</evidence>
<dbReference type="AlphaFoldDB" id="A0A8J3R1S1"/>
<protein>
    <submittedName>
        <fullName evidence="5">3-oxoacyl-ACP reductase</fullName>
    </submittedName>
</protein>
<dbReference type="Gene3D" id="3.40.50.720">
    <property type="entry name" value="NAD(P)-binding Rossmann-like Domain"/>
    <property type="match status" value="1"/>
</dbReference>
<dbReference type="FunFam" id="3.40.50.720:FF:000084">
    <property type="entry name" value="Short-chain dehydrogenase reductase"/>
    <property type="match status" value="1"/>
</dbReference>
<dbReference type="GO" id="GO:0016491">
    <property type="term" value="F:oxidoreductase activity"/>
    <property type="evidence" value="ECO:0007669"/>
    <property type="project" value="UniProtKB-KW"/>
</dbReference>
<name>A0A8J3R1S1_9ACTN</name>
<proteinExistence type="inferred from homology"/>
<evidence type="ECO:0000313" key="6">
    <source>
        <dbReference type="Proteomes" id="UP000642748"/>
    </source>
</evidence>
<dbReference type="InterPro" id="IPR020904">
    <property type="entry name" value="Sc_DH/Rdtase_CS"/>
</dbReference>
<comment type="similarity">
    <text evidence="1">Belongs to the short-chain dehydrogenases/reductases (SDR) family.</text>
</comment>
<dbReference type="Proteomes" id="UP000642748">
    <property type="component" value="Unassembled WGS sequence"/>
</dbReference>
<comment type="caution">
    <text evidence="5">The sequence shown here is derived from an EMBL/GenBank/DDBJ whole genome shotgun (WGS) entry which is preliminary data.</text>
</comment>
<dbReference type="PROSITE" id="PS00061">
    <property type="entry name" value="ADH_SHORT"/>
    <property type="match status" value="1"/>
</dbReference>
<organism evidence="5 6">
    <name type="scientific">Rugosimonospora africana</name>
    <dbReference type="NCBI Taxonomy" id="556532"/>
    <lineage>
        <taxon>Bacteria</taxon>
        <taxon>Bacillati</taxon>
        <taxon>Actinomycetota</taxon>
        <taxon>Actinomycetes</taxon>
        <taxon>Micromonosporales</taxon>
        <taxon>Micromonosporaceae</taxon>
        <taxon>Rugosimonospora</taxon>
    </lineage>
</organism>
<accession>A0A8J3R1S1</accession>
<dbReference type="InterPro" id="IPR057326">
    <property type="entry name" value="KR_dom"/>
</dbReference>
<evidence type="ECO:0000256" key="1">
    <source>
        <dbReference type="ARBA" id="ARBA00006484"/>
    </source>
</evidence>
<dbReference type="PRINTS" id="PR00081">
    <property type="entry name" value="GDHRDH"/>
</dbReference>
<evidence type="ECO:0000256" key="2">
    <source>
        <dbReference type="ARBA" id="ARBA00022857"/>
    </source>
</evidence>
<evidence type="ECO:0000256" key="3">
    <source>
        <dbReference type="ARBA" id="ARBA00023002"/>
    </source>
</evidence>
<keyword evidence="3" id="KW-0560">Oxidoreductase</keyword>
<dbReference type="PRINTS" id="PR00080">
    <property type="entry name" value="SDRFAMILY"/>
</dbReference>
<feature type="domain" description="Ketoreductase" evidence="4">
    <location>
        <begin position="2"/>
        <end position="176"/>
    </location>
</feature>
<dbReference type="PANTHER" id="PTHR43618:SF8">
    <property type="entry name" value="7ALPHA-HYDROXYSTEROID DEHYDROGENASE"/>
    <property type="match status" value="1"/>
</dbReference>
<dbReference type="CDD" id="cd05233">
    <property type="entry name" value="SDR_c"/>
    <property type="match status" value="1"/>
</dbReference>
<dbReference type="InterPro" id="IPR052178">
    <property type="entry name" value="Sec_Metab_Biosynth_SDR"/>
</dbReference>
<dbReference type="EMBL" id="BONZ01000102">
    <property type="protein sequence ID" value="GIH20641.1"/>
    <property type="molecule type" value="Genomic_DNA"/>
</dbReference>
<sequence>MRHVVVTGGGTGIGRAVAEAFAGQGDQVVITGRRKDVLDDTAARLGRNVRAVAFDAADPVQVEAALADLPERVDVLVNNAGGNTDFDADTADDLAGLAQAWRANLDANVLSAVLVTEALRPRLAAGGAVVNLSSIAAHRGGSGSYGAAKAAVEAWNLTLAQELGRDGISANVIAPGYIEATEFFRDRMSEQRRTTLISQTTNGRAGTPADIAATVLFLASPGGVHITGQVLHVNGGAVTGR</sequence>
<dbReference type="PANTHER" id="PTHR43618">
    <property type="entry name" value="7-ALPHA-HYDROXYSTEROID DEHYDROGENASE"/>
    <property type="match status" value="1"/>
</dbReference>
<dbReference type="SMART" id="SM00822">
    <property type="entry name" value="PKS_KR"/>
    <property type="match status" value="1"/>
</dbReference>
<dbReference type="InterPro" id="IPR036291">
    <property type="entry name" value="NAD(P)-bd_dom_sf"/>
</dbReference>
<dbReference type="SUPFAM" id="SSF51735">
    <property type="entry name" value="NAD(P)-binding Rossmann-fold domains"/>
    <property type="match status" value="1"/>
</dbReference>
<gene>
    <name evidence="5" type="primary">fabG_11</name>
    <name evidence="5" type="ORF">Raf01_88130</name>
</gene>
<dbReference type="Pfam" id="PF13561">
    <property type="entry name" value="adh_short_C2"/>
    <property type="match status" value="1"/>
</dbReference>
<reference evidence="5" key="1">
    <citation type="submission" date="2021-01" db="EMBL/GenBank/DDBJ databases">
        <title>Whole genome shotgun sequence of Rugosimonospora africana NBRC 104875.</title>
        <authorList>
            <person name="Komaki H."/>
            <person name="Tamura T."/>
        </authorList>
    </citation>
    <scope>NUCLEOTIDE SEQUENCE</scope>
    <source>
        <strain evidence="5">NBRC 104875</strain>
    </source>
</reference>